<evidence type="ECO:0000256" key="4">
    <source>
        <dbReference type="ARBA" id="ARBA00022840"/>
    </source>
</evidence>
<keyword evidence="7" id="KW-1185">Reference proteome</keyword>
<organism evidence="6 7">
    <name type="scientific">Actinomadura macrotermitis</name>
    <dbReference type="NCBI Taxonomy" id="2585200"/>
    <lineage>
        <taxon>Bacteria</taxon>
        <taxon>Bacillati</taxon>
        <taxon>Actinomycetota</taxon>
        <taxon>Actinomycetes</taxon>
        <taxon>Streptosporangiales</taxon>
        <taxon>Thermomonosporaceae</taxon>
        <taxon>Actinomadura</taxon>
    </lineage>
</organism>
<dbReference type="PANTHER" id="PTHR43289:SF34">
    <property type="entry name" value="SERINE_THREONINE-PROTEIN KINASE YBDM-RELATED"/>
    <property type="match status" value="1"/>
</dbReference>
<reference evidence="6 7" key="1">
    <citation type="submission" date="2019-10" db="EMBL/GenBank/DDBJ databases">
        <title>Actinomadura rubteroloni sp. nov. and Actinomadura macrotermitis sp. nov., isolated from the gut of fungus growing-termite Macrotermes natalensis.</title>
        <authorList>
            <person name="Benndorf R."/>
            <person name="Martin K."/>
            <person name="Kuefner M."/>
            <person name="De Beer W."/>
            <person name="Kaster A.-K."/>
            <person name="Vollmers J."/>
            <person name="Poulsen M."/>
            <person name="Beemelmanns C."/>
        </authorList>
    </citation>
    <scope>NUCLEOTIDE SEQUENCE [LARGE SCALE GENOMIC DNA]</scope>
    <source>
        <strain evidence="6 7">RB68</strain>
    </source>
</reference>
<evidence type="ECO:0000259" key="5">
    <source>
        <dbReference type="PROSITE" id="PS50011"/>
    </source>
</evidence>
<dbReference type="PROSITE" id="PS00108">
    <property type="entry name" value="PROTEIN_KINASE_ST"/>
    <property type="match status" value="1"/>
</dbReference>
<dbReference type="Proteomes" id="UP000487268">
    <property type="component" value="Unassembled WGS sequence"/>
</dbReference>
<keyword evidence="4" id="KW-0067">ATP-binding</keyword>
<dbReference type="GO" id="GO:0005524">
    <property type="term" value="F:ATP binding"/>
    <property type="evidence" value="ECO:0007669"/>
    <property type="project" value="UniProtKB-KW"/>
</dbReference>
<dbReference type="Pfam" id="PF00069">
    <property type="entry name" value="Pkinase"/>
    <property type="match status" value="1"/>
</dbReference>
<accession>A0A7K0BP80</accession>
<proteinExistence type="predicted"/>
<dbReference type="PANTHER" id="PTHR43289">
    <property type="entry name" value="MITOGEN-ACTIVATED PROTEIN KINASE KINASE KINASE 20-RELATED"/>
    <property type="match status" value="1"/>
</dbReference>
<dbReference type="Gene3D" id="3.30.200.20">
    <property type="entry name" value="Phosphorylase Kinase, domain 1"/>
    <property type="match status" value="1"/>
</dbReference>
<dbReference type="GO" id="GO:0004674">
    <property type="term" value="F:protein serine/threonine kinase activity"/>
    <property type="evidence" value="ECO:0007669"/>
    <property type="project" value="UniProtKB-EC"/>
</dbReference>
<protein>
    <submittedName>
        <fullName evidence="6">Serine/threonine-protein kinase PknD</fullName>
        <ecNumber evidence="6">2.7.11.1</ecNumber>
    </submittedName>
</protein>
<dbReference type="InterPro" id="IPR008271">
    <property type="entry name" value="Ser/Thr_kinase_AS"/>
</dbReference>
<dbReference type="CDD" id="cd14014">
    <property type="entry name" value="STKc_PknB_like"/>
    <property type="match status" value="1"/>
</dbReference>
<dbReference type="EC" id="2.7.11.1" evidence="6"/>
<keyword evidence="2" id="KW-0547">Nucleotide-binding</keyword>
<evidence type="ECO:0000256" key="3">
    <source>
        <dbReference type="ARBA" id="ARBA00022777"/>
    </source>
</evidence>
<dbReference type="Gene3D" id="1.10.510.10">
    <property type="entry name" value="Transferase(Phosphotransferase) domain 1"/>
    <property type="match status" value="1"/>
</dbReference>
<feature type="domain" description="Protein kinase" evidence="5">
    <location>
        <begin position="18"/>
        <end position="274"/>
    </location>
</feature>
<dbReference type="SUPFAM" id="SSF56112">
    <property type="entry name" value="Protein kinase-like (PK-like)"/>
    <property type="match status" value="1"/>
</dbReference>
<name>A0A7K0BP80_9ACTN</name>
<keyword evidence="3 6" id="KW-0418">Kinase</keyword>
<dbReference type="EMBL" id="WEGH01000001">
    <property type="protein sequence ID" value="MQY02937.1"/>
    <property type="molecule type" value="Genomic_DNA"/>
</dbReference>
<keyword evidence="1 6" id="KW-0808">Transferase</keyword>
<comment type="caution">
    <text evidence="6">The sequence shown here is derived from an EMBL/GenBank/DDBJ whole genome shotgun (WGS) entry which is preliminary data.</text>
</comment>
<evidence type="ECO:0000313" key="6">
    <source>
        <dbReference type="EMBL" id="MQY02937.1"/>
    </source>
</evidence>
<dbReference type="InterPro" id="IPR000719">
    <property type="entry name" value="Prot_kinase_dom"/>
</dbReference>
<dbReference type="RefSeq" id="WP_153530998.1">
    <property type="nucleotide sequence ID" value="NZ_WEGH01000001.1"/>
</dbReference>
<dbReference type="PROSITE" id="PS50011">
    <property type="entry name" value="PROTEIN_KINASE_DOM"/>
    <property type="match status" value="1"/>
</dbReference>
<dbReference type="OrthoDB" id="3915799at2"/>
<evidence type="ECO:0000313" key="7">
    <source>
        <dbReference type="Proteomes" id="UP000487268"/>
    </source>
</evidence>
<evidence type="ECO:0000256" key="1">
    <source>
        <dbReference type="ARBA" id="ARBA00022679"/>
    </source>
</evidence>
<dbReference type="AlphaFoldDB" id="A0A7K0BP80"/>
<sequence>MSVGEALRPDDPVRLGSYRLTGRLGEGGQGVVYRAEAPGGGPVAVKLLRTGLEPGSEARARFLRELDAAKRVARFCTAAVLDADVDGAQPFIVSEFVDGPSLSQVVRAEGPRSGGALERLAVGTATALAAIHQAGIVHRDFKPHNVLLGPDGPRVIDFGIARALDGATITADGMIGTPAYMAPEQVAGERAGPPADVFAWGSTVVFAACGRPPFGSDALHAVLLRIRDGEPDLGGLTGALGALVARCLDKDPARRPKAAEVLRALLGEEAPPALVAPAPAPPARRRRGKRVAVAAAGTIAVVAAAAGVVLMDQDDAAPPKPRPAVHSPAPLRFPEKFAGKWKGTLEQSNGTKLTVSLVLPAGEARGRVSYAKQRCSGVATLVKQGPEALTLHEEITVRADRCVDSGTILLSRQAAGRMGFSYFGRENGRTWAVAGTLSRR</sequence>
<gene>
    <name evidence="6" type="primary">pknD_3</name>
    <name evidence="6" type="ORF">ACRB68_09720</name>
</gene>
<evidence type="ECO:0000256" key="2">
    <source>
        <dbReference type="ARBA" id="ARBA00022741"/>
    </source>
</evidence>
<dbReference type="InterPro" id="IPR011009">
    <property type="entry name" value="Kinase-like_dom_sf"/>
</dbReference>